<dbReference type="GO" id="GO:0005524">
    <property type="term" value="F:ATP binding"/>
    <property type="evidence" value="ECO:0007669"/>
    <property type="project" value="UniProtKB-KW"/>
</dbReference>
<keyword evidence="9" id="KW-1185">Reference proteome</keyword>
<dbReference type="PROSITE" id="PS50011">
    <property type="entry name" value="PROTEIN_KINASE_DOM"/>
    <property type="match status" value="1"/>
</dbReference>
<keyword evidence="5" id="KW-0067">ATP-binding</keyword>
<keyword evidence="1" id="KW-0723">Serine/threonine-protein kinase</keyword>
<dbReference type="OrthoDB" id="75710at2759"/>
<feature type="compositionally biased region" description="Low complexity" evidence="6">
    <location>
        <begin position="294"/>
        <end position="307"/>
    </location>
</feature>
<evidence type="ECO:0000259" key="7">
    <source>
        <dbReference type="PROSITE" id="PS50011"/>
    </source>
</evidence>
<feature type="region of interest" description="Disordered" evidence="6">
    <location>
        <begin position="291"/>
        <end position="318"/>
    </location>
</feature>
<dbReference type="STRING" id="1348612.A0A397ICJ5"/>
<proteinExistence type="predicted"/>
<protein>
    <recommendedName>
        <fullName evidence="7">Protein kinase domain-containing protein</fullName>
    </recommendedName>
</protein>
<dbReference type="InterPro" id="IPR011009">
    <property type="entry name" value="Kinase-like_dom_sf"/>
</dbReference>
<evidence type="ECO:0000256" key="2">
    <source>
        <dbReference type="ARBA" id="ARBA00022679"/>
    </source>
</evidence>
<evidence type="ECO:0000256" key="4">
    <source>
        <dbReference type="ARBA" id="ARBA00022777"/>
    </source>
</evidence>
<evidence type="ECO:0000313" key="9">
    <source>
        <dbReference type="Proteomes" id="UP000266861"/>
    </source>
</evidence>
<comment type="caution">
    <text evidence="8">The sequence shown here is derived from an EMBL/GenBank/DDBJ whole genome shotgun (WGS) entry which is preliminary data.</text>
</comment>
<keyword evidence="2" id="KW-0808">Transferase</keyword>
<dbReference type="SUPFAM" id="SSF56112">
    <property type="entry name" value="Protein kinase-like (PK-like)"/>
    <property type="match status" value="1"/>
</dbReference>
<dbReference type="PANTHER" id="PTHR46485">
    <property type="entry name" value="LIM DOMAIN KINASE 1"/>
    <property type="match status" value="1"/>
</dbReference>
<name>A0A397ICJ5_9GLOM</name>
<feature type="domain" description="Protein kinase" evidence="7">
    <location>
        <begin position="41"/>
        <end position="388"/>
    </location>
</feature>
<dbReference type="Gene3D" id="1.10.510.10">
    <property type="entry name" value="Transferase(Phosphotransferase) domain 1"/>
    <property type="match status" value="1"/>
</dbReference>
<evidence type="ECO:0000313" key="8">
    <source>
        <dbReference type="EMBL" id="RHZ73581.1"/>
    </source>
</evidence>
<evidence type="ECO:0000256" key="5">
    <source>
        <dbReference type="ARBA" id="ARBA00022840"/>
    </source>
</evidence>
<organism evidence="8 9">
    <name type="scientific">Diversispora epigaea</name>
    <dbReference type="NCBI Taxonomy" id="1348612"/>
    <lineage>
        <taxon>Eukaryota</taxon>
        <taxon>Fungi</taxon>
        <taxon>Fungi incertae sedis</taxon>
        <taxon>Mucoromycota</taxon>
        <taxon>Glomeromycotina</taxon>
        <taxon>Glomeromycetes</taxon>
        <taxon>Diversisporales</taxon>
        <taxon>Diversisporaceae</taxon>
        <taxon>Diversispora</taxon>
    </lineage>
</organism>
<dbReference type="AlphaFoldDB" id="A0A397ICJ5"/>
<gene>
    <name evidence="8" type="ORF">Glove_230g71</name>
</gene>
<dbReference type="Proteomes" id="UP000266861">
    <property type="component" value="Unassembled WGS sequence"/>
</dbReference>
<dbReference type="EMBL" id="PQFF01000213">
    <property type="protein sequence ID" value="RHZ73581.1"/>
    <property type="molecule type" value="Genomic_DNA"/>
</dbReference>
<evidence type="ECO:0000256" key="3">
    <source>
        <dbReference type="ARBA" id="ARBA00022741"/>
    </source>
</evidence>
<dbReference type="Pfam" id="PF00069">
    <property type="entry name" value="Pkinase"/>
    <property type="match status" value="1"/>
</dbReference>
<keyword evidence="3" id="KW-0547">Nucleotide-binding</keyword>
<dbReference type="GO" id="GO:0004674">
    <property type="term" value="F:protein serine/threonine kinase activity"/>
    <property type="evidence" value="ECO:0007669"/>
    <property type="project" value="UniProtKB-KW"/>
</dbReference>
<dbReference type="InterPro" id="IPR000719">
    <property type="entry name" value="Prot_kinase_dom"/>
</dbReference>
<evidence type="ECO:0000256" key="1">
    <source>
        <dbReference type="ARBA" id="ARBA00022527"/>
    </source>
</evidence>
<keyword evidence="4" id="KW-0418">Kinase</keyword>
<sequence>MTIIMSQGKKNEKELETLMDNLIIEDTFQKENIPFYQFSEFQNVKLITANIFKATFKISQKTVALKNVYLNLNDNDKFILDNLINEIKRHRKLEIHDSILKFYGITKKENKNNFMIVLEYVNEGSLRQYLKTNYQKMDWISKLNLAKQIANVLMFLHSNDISYGRLNSENVLIHDGNIKLNIFGLTKIISDSLSFLTNNFGPIQYMDPQYLELFSTIGKNKSSDIFSWGLFFGRFLVVILLLKCCLRQKIYTDCWKHDGNSRPDIFQVVKNLSEIIIANASVKFESYSYPTRASSSKQPQPNQQQYQQPPPQQQPHSQQLFSPVELEDLNSTVNRALEDGNYEDAFVDVLASHKLPLILTLCIKVNPKTVFSQKRSTCNSFSYSSPFFGIKNIS</sequence>
<dbReference type="PANTHER" id="PTHR46485:SF5">
    <property type="entry name" value="CENTER DIVIDER, ISOFORM A"/>
    <property type="match status" value="1"/>
</dbReference>
<dbReference type="InterPro" id="IPR050940">
    <property type="entry name" value="Actin_reg-Ser/Thr_kinase"/>
</dbReference>
<evidence type="ECO:0000256" key="6">
    <source>
        <dbReference type="SAM" id="MobiDB-lite"/>
    </source>
</evidence>
<accession>A0A397ICJ5</accession>
<reference evidence="8 9" key="1">
    <citation type="submission" date="2018-08" db="EMBL/GenBank/DDBJ databases">
        <title>Genome and evolution of the arbuscular mycorrhizal fungus Diversispora epigaea (formerly Glomus versiforme) and its bacterial endosymbionts.</title>
        <authorList>
            <person name="Sun X."/>
            <person name="Fei Z."/>
            <person name="Harrison M."/>
        </authorList>
    </citation>
    <scope>NUCLEOTIDE SEQUENCE [LARGE SCALE GENOMIC DNA]</scope>
    <source>
        <strain evidence="8 9">IT104</strain>
    </source>
</reference>